<comment type="caution">
    <text evidence="2">The sequence shown here is derived from an EMBL/GenBank/DDBJ whole genome shotgun (WGS) entry which is preliminary data.</text>
</comment>
<feature type="region of interest" description="Disordered" evidence="1">
    <location>
        <begin position="12"/>
        <end position="78"/>
    </location>
</feature>
<reference evidence="2 3" key="1">
    <citation type="journal article" date="2019" name="Sci. Rep.">
        <title>Orb-weaving spider Araneus ventricosus genome elucidates the spidroin gene catalogue.</title>
        <authorList>
            <person name="Kono N."/>
            <person name="Nakamura H."/>
            <person name="Ohtoshi R."/>
            <person name="Moran D.A.P."/>
            <person name="Shinohara A."/>
            <person name="Yoshida Y."/>
            <person name="Fujiwara M."/>
            <person name="Mori M."/>
            <person name="Tomita M."/>
            <person name="Arakawa K."/>
        </authorList>
    </citation>
    <scope>NUCLEOTIDE SEQUENCE [LARGE SCALE GENOMIC DNA]</scope>
</reference>
<keyword evidence="3" id="KW-1185">Reference proteome</keyword>
<proteinExistence type="predicted"/>
<evidence type="ECO:0000256" key="1">
    <source>
        <dbReference type="SAM" id="MobiDB-lite"/>
    </source>
</evidence>
<gene>
    <name evidence="2" type="ORF">AVEN_260828_1</name>
</gene>
<accession>A0A4Y2WCM6</accession>
<dbReference type="Proteomes" id="UP000499080">
    <property type="component" value="Unassembled WGS sequence"/>
</dbReference>
<feature type="compositionally biased region" description="Basic and acidic residues" evidence="1">
    <location>
        <begin position="35"/>
        <end position="46"/>
    </location>
</feature>
<name>A0A4Y2WCM6_ARAVE</name>
<evidence type="ECO:0000313" key="2">
    <source>
        <dbReference type="EMBL" id="GBO34701.1"/>
    </source>
</evidence>
<sequence>MPVMRYVLRASELRGSGGSSGQEGFELSRRRRKDSRGSGRRKDSAGPRRKWSCSLGRKTQRPWAKNNSCCPRAKNTMRPQAKKITPPFIPVRIYIFACTRSQI</sequence>
<dbReference type="AlphaFoldDB" id="A0A4Y2WCM6"/>
<evidence type="ECO:0000313" key="3">
    <source>
        <dbReference type="Proteomes" id="UP000499080"/>
    </source>
</evidence>
<protein>
    <submittedName>
        <fullName evidence="2">Uncharacterized protein</fullName>
    </submittedName>
</protein>
<dbReference type="EMBL" id="BGPR01058541">
    <property type="protein sequence ID" value="GBO34701.1"/>
    <property type="molecule type" value="Genomic_DNA"/>
</dbReference>
<organism evidence="2 3">
    <name type="scientific">Araneus ventricosus</name>
    <name type="common">Orbweaver spider</name>
    <name type="synonym">Epeira ventricosa</name>
    <dbReference type="NCBI Taxonomy" id="182803"/>
    <lineage>
        <taxon>Eukaryota</taxon>
        <taxon>Metazoa</taxon>
        <taxon>Ecdysozoa</taxon>
        <taxon>Arthropoda</taxon>
        <taxon>Chelicerata</taxon>
        <taxon>Arachnida</taxon>
        <taxon>Araneae</taxon>
        <taxon>Araneomorphae</taxon>
        <taxon>Entelegynae</taxon>
        <taxon>Araneoidea</taxon>
        <taxon>Araneidae</taxon>
        <taxon>Araneus</taxon>
    </lineage>
</organism>